<dbReference type="EMBL" id="JBHUHU010000001">
    <property type="protein sequence ID" value="MFD2098837.1"/>
    <property type="molecule type" value="Genomic_DNA"/>
</dbReference>
<dbReference type="Proteomes" id="UP001597342">
    <property type="component" value="Unassembled WGS sequence"/>
</dbReference>
<reference evidence="3" key="1">
    <citation type="journal article" date="2019" name="Int. J. Syst. Evol. Microbiol.">
        <title>The Global Catalogue of Microorganisms (GCM) 10K type strain sequencing project: providing services to taxonomists for standard genome sequencing and annotation.</title>
        <authorList>
            <consortium name="The Broad Institute Genomics Platform"/>
            <consortium name="The Broad Institute Genome Sequencing Center for Infectious Disease"/>
            <person name="Wu L."/>
            <person name="Ma J."/>
        </authorList>
    </citation>
    <scope>NUCLEOTIDE SEQUENCE [LARGE SCALE GENOMIC DNA]</scope>
    <source>
        <strain evidence="3">JCM 3389</strain>
    </source>
</reference>
<dbReference type="InterPro" id="IPR023459">
    <property type="entry name" value="Tscrpt_elong_fac_GreA/B_fam"/>
</dbReference>
<protein>
    <submittedName>
        <fullName evidence="2">GreA/GreB family elongation factor</fullName>
    </submittedName>
</protein>
<dbReference type="PANTHER" id="PTHR30437">
    <property type="entry name" value="TRANSCRIPTION ELONGATION FACTOR GREA"/>
    <property type="match status" value="1"/>
</dbReference>
<proteinExistence type="predicted"/>
<accession>A0ABW4XUW5</accession>
<sequence>MKFGDVIMEKMDYLALKKILNFHKHYHDYLQKEALDMLKVRLDSAKICDTSEIPEGTVRLYSNVSVVFGSGKKHRFQLVLEPDDENNGEKVSVRSILGAALVGRSVGDTISIPNREPITIKQVEWMVPKNKISYSVKNG</sequence>
<evidence type="ECO:0000313" key="3">
    <source>
        <dbReference type="Proteomes" id="UP001597342"/>
    </source>
</evidence>
<evidence type="ECO:0000313" key="2">
    <source>
        <dbReference type="EMBL" id="MFD2098837.1"/>
    </source>
</evidence>
<evidence type="ECO:0000259" key="1">
    <source>
        <dbReference type="Pfam" id="PF01272"/>
    </source>
</evidence>
<keyword evidence="2" id="KW-0251">Elongation factor</keyword>
<dbReference type="Gene3D" id="3.10.50.30">
    <property type="entry name" value="Transcription elongation factor, GreA/GreB, C-terminal domain"/>
    <property type="match status" value="1"/>
</dbReference>
<keyword evidence="3" id="KW-1185">Reference proteome</keyword>
<dbReference type="Pfam" id="PF01272">
    <property type="entry name" value="GreA_GreB"/>
    <property type="match status" value="1"/>
</dbReference>
<name>A0ABW4XUW5_9FLAO</name>
<dbReference type="PANTHER" id="PTHR30437:SF5">
    <property type="entry name" value="REGULATOR OF NUCLEOSIDE DIPHOSPHATE KINASE"/>
    <property type="match status" value="1"/>
</dbReference>
<gene>
    <name evidence="2" type="ORF">ACFSJE_03565</name>
</gene>
<dbReference type="RefSeq" id="WP_379829604.1">
    <property type="nucleotide sequence ID" value="NZ_JBHUHU010000001.1"/>
</dbReference>
<feature type="domain" description="Transcription elongation factor GreA/GreB C-terminal" evidence="1">
    <location>
        <begin position="54"/>
        <end position="114"/>
    </location>
</feature>
<keyword evidence="2" id="KW-0648">Protein biosynthesis</keyword>
<organism evidence="2 3">
    <name type="scientific">Flagellimonas iocasae</name>
    <dbReference type="NCBI Taxonomy" id="2055905"/>
    <lineage>
        <taxon>Bacteria</taxon>
        <taxon>Pseudomonadati</taxon>
        <taxon>Bacteroidota</taxon>
        <taxon>Flavobacteriia</taxon>
        <taxon>Flavobacteriales</taxon>
        <taxon>Flavobacteriaceae</taxon>
        <taxon>Flagellimonas</taxon>
    </lineage>
</organism>
<comment type="caution">
    <text evidence="2">The sequence shown here is derived from an EMBL/GenBank/DDBJ whole genome shotgun (WGS) entry which is preliminary data.</text>
</comment>
<dbReference type="InterPro" id="IPR036953">
    <property type="entry name" value="GreA/GreB_C_sf"/>
</dbReference>
<dbReference type="SUPFAM" id="SSF54534">
    <property type="entry name" value="FKBP-like"/>
    <property type="match status" value="1"/>
</dbReference>
<dbReference type="InterPro" id="IPR001437">
    <property type="entry name" value="Tscrpt_elong_fac_GreA/B_C"/>
</dbReference>
<dbReference type="GO" id="GO:0003746">
    <property type="term" value="F:translation elongation factor activity"/>
    <property type="evidence" value="ECO:0007669"/>
    <property type="project" value="UniProtKB-KW"/>
</dbReference>